<evidence type="ECO:0000256" key="12">
    <source>
        <dbReference type="ARBA" id="ARBA00022824"/>
    </source>
</evidence>
<keyword evidence="13" id="KW-0862">Zinc</keyword>
<dbReference type="PANTHER" id="PTHR12053">
    <property type="entry name" value="PROTEASE FAMILY M28 PLASMA GLUTAMATE CARBOXYPEPTIDASE-RELATED"/>
    <property type="match status" value="1"/>
</dbReference>
<protein>
    <recommendedName>
        <fullName evidence="5">Carboxypeptidase Q</fullName>
    </recommendedName>
    <alternativeName>
        <fullName evidence="20">Plasma glutamate carboxypeptidase</fullName>
    </alternativeName>
</protein>
<keyword evidence="12" id="KW-0256">Endoplasmic reticulum</keyword>
<dbReference type="GO" id="GO:0070573">
    <property type="term" value="F:metallodipeptidase activity"/>
    <property type="evidence" value="ECO:0007669"/>
    <property type="project" value="InterPro"/>
</dbReference>
<dbReference type="InterPro" id="IPR007484">
    <property type="entry name" value="Peptidase_M28"/>
</dbReference>
<dbReference type="GO" id="GO:0006508">
    <property type="term" value="P:proteolysis"/>
    <property type="evidence" value="ECO:0007669"/>
    <property type="project" value="UniProtKB-KW"/>
</dbReference>
<dbReference type="EMBL" id="FNIA01000028">
    <property type="protein sequence ID" value="SDN35039.1"/>
    <property type="molecule type" value="Genomic_DNA"/>
</dbReference>
<accession>A0A1H0ANT0</accession>
<evidence type="ECO:0000256" key="10">
    <source>
        <dbReference type="ARBA" id="ARBA00022729"/>
    </source>
</evidence>
<evidence type="ECO:0000256" key="1">
    <source>
        <dbReference type="ARBA" id="ARBA00004240"/>
    </source>
</evidence>
<evidence type="ECO:0000256" key="14">
    <source>
        <dbReference type="ARBA" id="ARBA00023034"/>
    </source>
</evidence>
<evidence type="ECO:0000313" key="23">
    <source>
        <dbReference type="EMBL" id="SDN35039.1"/>
    </source>
</evidence>
<keyword evidence="18" id="KW-0458">Lysosome</keyword>
<dbReference type="GO" id="GO:0004180">
    <property type="term" value="F:carboxypeptidase activity"/>
    <property type="evidence" value="ECO:0007669"/>
    <property type="project" value="UniProtKB-KW"/>
</dbReference>
<dbReference type="GO" id="GO:0046872">
    <property type="term" value="F:metal ion binding"/>
    <property type="evidence" value="ECO:0007669"/>
    <property type="project" value="UniProtKB-KW"/>
</dbReference>
<evidence type="ECO:0000256" key="20">
    <source>
        <dbReference type="ARBA" id="ARBA00033328"/>
    </source>
</evidence>
<evidence type="ECO:0000256" key="11">
    <source>
        <dbReference type="ARBA" id="ARBA00022801"/>
    </source>
</evidence>
<evidence type="ECO:0000256" key="5">
    <source>
        <dbReference type="ARBA" id="ARBA00014116"/>
    </source>
</evidence>
<dbReference type="Gene3D" id="3.50.30.30">
    <property type="match status" value="1"/>
</dbReference>
<evidence type="ECO:0000256" key="15">
    <source>
        <dbReference type="ARBA" id="ARBA00023049"/>
    </source>
</evidence>
<keyword evidence="10" id="KW-0732">Signal</keyword>
<keyword evidence="15" id="KW-0482">Metalloprotease</keyword>
<evidence type="ECO:0000256" key="2">
    <source>
        <dbReference type="ARBA" id="ARBA00004371"/>
    </source>
</evidence>
<dbReference type="Pfam" id="PF04389">
    <property type="entry name" value="Peptidase_M28"/>
    <property type="match status" value="1"/>
</dbReference>
<dbReference type="InterPro" id="IPR003137">
    <property type="entry name" value="PA_domain"/>
</dbReference>
<organism evidence="23 24">
    <name type="scientific">Haloarchaeobius iranensis</name>
    <dbReference type="NCBI Taxonomy" id="996166"/>
    <lineage>
        <taxon>Archaea</taxon>
        <taxon>Methanobacteriati</taxon>
        <taxon>Methanobacteriota</taxon>
        <taxon>Stenosarchaea group</taxon>
        <taxon>Halobacteria</taxon>
        <taxon>Halobacteriales</taxon>
        <taxon>Halorubellaceae</taxon>
        <taxon>Haloarchaeobius</taxon>
    </lineage>
</organism>
<dbReference type="GO" id="GO:0005764">
    <property type="term" value="C:lysosome"/>
    <property type="evidence" value="ECO:0007669"/>
    <property type="project" value="UniProtKB-SubCell"/>
</dbReference>
<proteinExistence type="predicted"/>
<dbReference type="InterPro" id="IPR046450">
    <property type="entry name" value="PA_dom_sf"/>
</dbReference>
<name>A0A1H0ANT0_9EURY</name>
<evidence type="ECO:0000256" key="6">
    <source>
        <dbReference type="ARBA" id="ARBA00022525"/>
    </source>
</evidence>
<keyword evidence="6" id="KW-0964">Secreted</keyword>
<keyword evidence="14" id="KW-0333">Golgi apparatus</keyword>
<dbReference type="CDD" id="cd04819">
    <property type="entry name" value="PA_2"/>
    <property type="match status" value="1"/>
</dbReference>
<dbReference type="InterPro" id="IPR039866">
    <property type="entry name" value="CPQ"/>
</dbReference>
<evidence type="ECO:0000256" key="7">
    <source>
        <dbReference type="ARBA" id="ARBA00022645"/>
    </source>
</evidence>
<keyword evidence="8" id="KW-0645">Protease</keyword>
<dbReference type="Proteomes" id="UP000199370">
    <property type="component" value="Unassembled WGS sequence"/>
</dbReference>
<dbReference type="RefSeq" id="WP_089736053.1">
    <property type="nucleotide sequence ID" value="NZ_FNIA01000028.1"/>
</dbReference>
<dbReference type="SUPFAM" id="SSF52025">
    <property type="entry name" value="PA domain"/>
    <property type="match status" value="1"/>
</dbReference>
<sequence>MTDRDAVLGRLWRDDEPWDVLTSLCELDDRLAGHHGEGRAADLVAGAFETAGVRNVTEFAVPMTRWTRGRTELGVVDPVTRSFEAIALPYSPAGEVRAPIVDVGYGTPEEIDETDVEGAVVVASTDTPPDRRLVHRMEKYGHAVDAGAEAFVFANHVSGQLPPTGSLRFDEGGAVPGIGVSHETGEWLRRYAARDGAVRVSVDATSDEGETPVVHGVLGPDSDEEVVVLAHLDAHDVGEGALDNGCGVAVVVGVARALAELDLGCRVRVAAVGGEEVGLIGSHGLARELDTASVRAVVNVDGAGRHRDLVAFSHGSDELAGLAETLAEETDHPVQVRPDPHPWSDHWPFLTAGVPALQLHSDSGERGRGVTHTRADTLDKADPRNLRSHAMLASLLVHRLTEVELGRISRTDLLDALREQEYEPGMRAAGVWPES</sequence>
<evidence type="ECO:0000256" key="17">
    <source>
        <dbReference type="ARBA" id="ARBA00023180"/>
    </source>
</evidence>
<evidence type="ECO:0000256" key="19">
    <source>
        <dbReference type="ARBA" id="ARBA00025833"/>
    </source>
</evidence>
<dbReference type="PANTHER" id="PTHR12053:SF3">
    <property type="entry name" value="CARBOXYPEPTIDASE Q"/>
    <property type="match status" value="1"/>
</dbReference>
<evidence type="ECO:0000256" key="8">
    <source>
        <dbReference type="ARBA" id="ARBA00022670"/>
    </source>
</evidence>
<reference evidence="23 24" key="1">
    <citation type="submission" date="2016-10" db="EMBL/GenBank/DDBJ databases">
        <authorList>
            <person name="de Groot N.N."/>
        </authorList>
    </citation>
    <scope>NUCLEOTIDE SEQUENCE [LARGE SCALE GENOMIC DNA]</scope>
    <source>
        <strain evidence="24">EB21,IBRC-M 10013,KCTC 4048</strain>
    </source>
</reference>
<evidence type="ECO:0000256" key="18">
    <source>
        <dbReference type="ARBA" id="ARBA00023228"/>
    </source>
</evidence>
<keyword evidence="11" id="KW-0378">Hydrolase</keyword>
<keyword evidence="16" id="KW-0865">Zymogen</keyword>
<dbReference type="AlphaFoldDB" id="A0A1H0ANT0"/>
<keyword evidence="7 23" id="KW-0121">Carboxypeptidase</keyword>
<comment type="subcellular location">
    <subcellularLocation>
        <location evidence="1">Endoplasmic reticulum</location>
    </subcellularLocation>
    <subcellularLocation>
        <location evidence="3">Golgi apparatus</location>
    </subcellularLocation>
    <subcellularLocation>
        <location evidence="2">Lysosome</location>
    </subcellularLocation>
    <subcellularLocation>
        <location evidence="4">Secreted</location>
    </subcellularLocation>
</comment>
<comment type="subunit">
    <text evidence="19">Homodimer. The monomeric form is inactive while the homodimer is active.</text>
</comment>
<dbReference type="Pfam" id="PF02225">
    <property type="entry name" value="PA"/>
    <property type="match status" value="1"/>
</dbReference>
<evidence type="ECO:0000256" key="16">
    <source>
        <dbReference type="ARBA" id="ARBA00023145"/>
    </source>
</evidence>
<keyword evidence="24" id="KW-1185">Reference proteome</keyword>
<dbReference type="SUPFAM" id="SSF53187">
    <property type="entry name" value="Zn-dependent exopeptidases"/>
    <property type="match status" value="1"/>
</dbReference>
<evidence type="ECO:0000256" key="4">
    <source>
        <dbReference type="ARBA" id="ARBA00004613"/>
    </source>
</evidence>
<gene>
    <name evidence="23" type="ORF">SAMN05192554_12842</name>
</gene>
<dbReference type="STRING" id="996166.SAMN05192554_12842"/>
<dbReference type="Gene3D" id="3.40.630.10">
    <property type="entry name" value="Zn peptidases"/>
    <property type="match status" value="1"/>
</dbReference>
<evidence type="ECO:0000259" key="21">
    <source>
        <dbReference type="Pfam" id="PF02225"/>
    </source>
</evidence>
<feature type="domain" description="Peptidase M28" evidence="22">
    <location>
        <begin position="214"/>
        <end position="394"/>
    </location>
</feature>
<evidence type="ECO:0000256" key="13">
    <source>
        <dbReference type="ARBA" id="ARBA00022833"/>
    </source>
</evidence>
<evidence type="ECO:0000256" key="3">
    <source>
        <dbReference type="ARBA" id="ARBA00004555"/>
    </source>
</evidence>
<evidence type="ECO:0000256" key="9">
    <source>
        <dbReference type="ARBA" id="ARBA00022723"/>
    </source>
</evidence>
<dbReference type="OrthoDB" id="34215at2157"/>
<evidence type="ECO:0000313" key="24">
    <source>
        <dbReference type="Proteomes" id="UP000199370"/>
    </source>
</evidence>
<evidence type="ECO:0000259" key="22">
    <source>
        <dbReference type="Pfam" id="PF04389"/>
    </source>
</evidence>
<keyword evidence="9" id="KW-0479">Metal-binding</keyword>
<feature type="domain" description="PA" evidence="21">
    <location>
        <begin position="97"/>
        <end position="188"/>
    </location>
</feature>
<dbReference type="GO" id="GO:0005576">
    <property type="term" value="C:extracellular region"/>
    <property type="evidence" value="ECO:0007669"/>
    <property type="project" value="UniProtKB-SubCell"/>
</dbReference>
<keyword evidence="17" id="KW-0325">Glycoprotein</keyword>